<dbReference type="AlphaFoldDB" id="A0A0C5VHK4"/>
<sequence>MKSILGPSNIFLILVKKISILFLGIIFTSYAYADNYSVEWESKFNLPPQDTNGWSILKPSEDSRIIYVSNEGNDTTAEVYKYQDLTDLYGNSIDVFIPTWTIKPYASIDEALKQVRDGYPDYILLKRGDVWNRTSVIKFKAGSSVTNRSVFGYYGSNKERPLIKTGSADGIILNNAQYSAIIGIKFVADARDPKGDPNFDFSSASNPKGFQALNYGTNLEGHILIEDCWFDWYANNTIQDINTDLGLVSDIVLRRNIISNNYATSGHSQGVYAYYSSTLLEENFFDHNGWYQPGDGSTQGAGGATIFNHNTYFAESRETIFRNNIFARASSISNKFTSNTTEGTNQILAWEILLDNNLYLQGEVGVSLGGNKDQNNGPRWEDIRVVKNVFMNIGETQPTGRNIAWGLGVDDWKSGLVADNIFTNWGSVTLNNVYAISSSGHTTNVEFARNIVEGLISSKPLVTFNDATQSGIYFHDNEIRATTTENVYKSGRIMKYAISNQNKFSNNYYVSDADQSEWFVGQDDGFMSFSEYLEASGEVEAKMESSSNFDPNRTIGTYLTQLKQDASKTDEVSKLVELMKNQSKFNWNQYLSAVKINQYIRNGYCKDGADLCDDAKLFLYNPSSPGNVSVQPK</sequence>
<accession>A0A0C5VHK4</accession>
<dbReference type="InterPro" id="IPR011050">
    <property type="entry name" value="Pectin_lyase_fold/virulence"/>
</dbReference>
<organism evidence="1 2">
    <name type="scientific">Gynuella sunshinyii YC6258</name>
    <dbReference type="NCBI Taxonomy" id="1445510"/>
    <lineage>
        <taxon>Bacteria</taxon>
        <taxon>Pseudomonadati</taxon>
        <taxon>Pseudomonadota</taxon>
        <taxon>Gammaproteobacteria</taxon>
        <taxon>Oceanospirillales</taxon>
        <taxon>Saccharospirillaceae</taxon>
        <taxon>Gynuella</taxon>
    </lineage>
</organism>
<gene>
    <name evidence="1" type="ORF">YC6258_00763</name>
</gene>
<dbReference type="Proteomes" id="UP000032266">
    <property type="component" value="Chromosome"/>
</dbReference>
<dbReference type="SUPFAM" id="SSF51126">
    <property type="entry name" value="Pectin lyase-like"/>
    <property type="match status" value="1"/>
</dbReference>
<evidence type="ECO:0008006" key="3">
    <source>
        <dbReference type="Google" id="ProtNLM"/>
    </source>
</evidence>
<dbReference type="OrthoDB" id="5716571at2"/>
<dbReference type="HOGENOM" id="CLU_431994_0_0_6"/>
<keyword evidence="2" id="KW-1185">Reference proteome</keyword>
<dbReference type="KEGG" id="gsn:YC6258_00763"/>
<evidence type="ECO:0000313" key="2">
    <source>
        <dbReference type="Proteomes" id="UP000032266"/>
    </source>
</evidence>
<dbReference type="RefSeq" id="WP_044615791.1">
    <property type="nucleotide sequence ID" value="NZ_CP007142.1"/>
</dbReference>
<evidence type="ECO:0000313" key="1">
    <source>
        <dbReference type="EMBL" id="AJQ92813.1"/>
    </source>
</evidence>
<dbReference type="EMBL" id="CP007142">
    <property type="protein sequence ID" value="AJQ92813.1"/>
    <property type="molecule type" value="Genomic_DNA"/>
</dbReference>
<name>A0A0C5VHK4_9GAMM</name>
<proteinExistence type="predicted"/>
<protein>
    <recommendedName>
        <fullName evidence="3">Right handed beta helix domain-containing protein</fullName>
    </recommendedName>
</protein>
<reference evidence="1 2" key="1">
    <citation type="submission" date="2014-01" db="EMBL/GenBank/DDBJ databases">
        <title>Full genme sequencing of cellulolytic bacterium Gynuella sunshinyii YC6258T gen. nov., sp. nov.</title>
        <authorList>
            <person name="Khan H."/>
            <person name="Chung E.J."/>
            <person name="Chung Y.R."/>
        </authorList>
    </citation>
    <scope>NUCLEOTIDE SEQUENCE [LARGE SCALE GENOMIC DNA]</scope>
    <source>
        <strain evidence="1 2">YC6258</strain>
    </source>
</reference>